<dbReference type="EMBL" id="JAHYIQ010000045">
    <property type="protein sequence ID" value="KAK1118097.1"/>
    <property type="molecule type" value="Genomic_DNA"/>
</dbReference>
<protein>
    <submittedName>
        <fullName evidence="2">Uncharacterized protein</fullName>
    </submittedName>
</protein>
<name>A0AA40KF62_9HYME</name>
<evidence type="ECO:0000313" key="3">
    <source>
        <dbReference type="Proteomes" id="UP001177670"/>
    </source>
</evidence>
<comment type="caution">
    <text evidence="2">The sequence shown here is derived from an EMBL/GenBank/DDBJ whole genome shotgun (WGS) entry which is preliminary data.</text>
</comment>
<gene>
    <name evidence="2" type="ORF">K0M31_015373</name>
</gene>
<organism evidence="2 3">
    <name type="scientific">Melipona bicolor</name>
    <dbReference type="NCBI Taxonomy" id="60889"/>
    <lineage>
        <taxon>Eukaryota</taxon>
        <taxon>Metazoa</taxon>
        <taxon>Ecdysozoa</taxon>
        <taxon>Arthropoda</taxon>
        <taxon>Hexapoda</taxon>
        <taxon>Insecta</taxon>
        <taxon>Pterygota</taxon>
        <taxon>Neoptera</taxon>
        <taxon>Endopterygota</taxon>
        <taxon>Hymenoptera</taxon>
        <taxon>Apocrita</taxon>
        <taxon>Aculeata</taxon>
        <taxon>Apoidea</taxon>
        <taxon>Anthophila</taxon>
        <taxon>Apidae</taxon>
        <taxon>Melipona</taxon>
    </lineage>
</organism>
<keyword evidence="3" id="KW-1185">Reference proteome</keyword>
<proteinExistence type="predicted"/>
<evidence type="ECO:0000256" key="1">
    <source>
        <dbReference type="SAM" id="MobiDB-lite"/>
    </source>
</evidence>
<accession>A0AA40KF62</accession>
<dbReference type="Proteomes" id="UP001177670">
    <property type="component" value="Unassembled WGS sequence"/>
</dbReference>
<feature type="non-terminal residue" evidence="2">
    <location>
        <position position="1"/>
    </location>
</feature>
<feature type="region of interest" description="Disordered" evidence="1">
    <location>
        <begin position="1"/>
        <end position="99"/>
    </location>
</feature>
<dbReference type="AlphaFoldDB" id="A0AA40KF62"/>
<reference evidence="2" key="1">
    <citation type="submission" date="2021-10" db="EMBL/GenBank/DDBJ databases">
        <title>Melipona bicolor Genome sequencing and assembly.</title>
        <authorList>
            <person name="Araujo N.S."/>
            <person name="Arias M.C."/>
        </authorList>
    </citation>
    <scope>NUCLEOTIDE SEQUENCE</scope>
    <source>
        <strain evidence="2">USP_2M_L1-L4_2017</strain>
        <tissue evidence="2">Whole body</tissue>
    </source>
</reference>
<sequence>QSWPAGRPDQKKDYRARVPSKTCERVRPVDVATSPRYRAPTGNNVERPRAASAGINGKAWGTSARSRRRRFVARRKSDHARTNDFVDTQRAFPGPPFHRNQLRRDLALYRGRPTDRSIDPSIDRPPGRHVISPAWKPRALGPFFCIGTKPLGRASNAGRVQEYPRGVETDLSKLRQTNESRWPLGFKRFTGAASLGKSEERNAVELRYKGVKREKGRSGEKGSGKW</sequence>
<feature type="compositionally biased region" description="Basic residues" evidence="1">
    <location>
        <begin position="65"/>
        <end position="78"/>
    </location>
</feature>
<feature type="compositionally biased region" description="Basic and acidic residues" evidence="1">
    <location>
        <begin position="8"/>
        <end position="28"/>
    </location>
</feature>
<evidence type="ECO:0000313" key="2">
    <source>
        <dbReference type="EMBL" id="KAK1118097.1"/>
    </source>
</evidence>